<dbReference type="Gene3D" id="3.30.420.10">
    <property type="entry name" value="Ribonuclease H-like superfamily/Ribonuclease H"/>
    <property type="match status" value="1"/>
</dbReference>
<dbReference type="InterPro" id="IPR003165">
    <property type="entry name" value="Piwi"/>
</dbReference>
<gene>
    <name evidence="4" type="primary">piwiC1</name>
</gene>
<proteinExistence type="inferred from homology"/>
<name>A0A8G1D0N5_9CILI</name>
<dbReference type="InterPro" id="IPR036397">
    <property type="entry name" value="RNaseH_sf"/>
</dbReference>
<evidence type="ECO:0000259" key="3">
    <source>
        <dbReference type="PROSITE" id="PS50822"/>
    </source>
</evidence>
<dbReference type="InterPro" id="IPR012337">
    <property type="entry name" value="RNaseH-like_sf"/>
</dbReference>
<dbReference type="InterPro" id="IPR003100">
    <property type="entry name" value="PAZ_dom"/>
</dbReference>
<dbReference type="PROSITE" id="PS50822">
    <property type="entry name" value="PIWI"/>
    <property type="match status" value="1"/>
</dbReference>
<evidence type="ECO:0000256" key="1">
    <source>
        <dbReference type="RuleBase" id="RU361178"/>
    </source>
</evidence>
<dbReference type="SMART" id="SM00950">
    <property type="entry name" value="Piwi"/>
    <property type="match status" value="1"/>
</dbReference>
<comment type="similarity">
    <text evidence="1">Belongs to the argonaute family.</text>
</comment>
<reference evidence="4" key="1">
    <citation type="journal article" name="Roy. Soc. Open Sci.">
        <title>Characterization of the RNA-interference pathway as a tool for reverse genetic analysis in the nascent phototrophic endosymbiosis, Paramecium bursaria.</title>
        <authorList>
            <person name="Jenkins B.H."/>
            <person name="Maguire F."/>
            <person name="Leonard G."/>
            <person name="Eaton J.D."/>
            <person name="West S."/>
            <person name="Housden B.E."/>
            <person name="Milner D.S."/>
            <person name="Richards T.A."/>
        </authorList>
    </citation>
    <scope>NUCLEOTIDE SEQUENCE</scope>
    <source>
        <strain evidence="4">186b</strain>
    </source>
</reference>
<dbReference type="SUPFAM" id="SSF101690">
    <property type="entry name" value="PAZ domain"/>
    <property type="match status" value="1"/>
</dbReference>
<dbReference type="SMART" id="SM00949">
    <property type="entry name" value="PAZ"/>
    <property type="match status" value="1"/>
</dbReference>
<dbReference type="Pfam" id="PF02171">
    <property type="entry name" value="Piwi"/>
    <property type="match status" value="1"/>
</dbReference>
<dbReference type="EMBL" id="MW715714">
    <property type="protein sequence ID" value="QZA51940.1"/>
    <property type="molecule type" value="Genomic_DNA"/>
</dbReference>
<dbReference type="CDD" id="cd02845">
    <property type="entry name" value="PAZ_piwi_like"/>
    <property type="match status" value="1"/>
</dbReference>
<dbReference type="Gene3D" id="2.170.260.10">
    <property type="entry name" value="paz domain"/>
    <property type="match status" value="1"/>
</dbReference>
<dbReference type="Pfam" id="PF02170">
    <property type="entry name" value="PAZ"/>
    <property type="match status" value="1"/>
</dbReference>
<dbReference type="SUPFAM" id="SSF53098">
    <property type="entry name" value="Ribonuclease H-like"/>
    <property type="match status" value="1"/>
</dbReference>
<dbReference type="Gene3D" id="3.40.50.2300">
    <property type="match status" value="1"/>
</dbReference>
<evidence type="ECO:0000313" key="4">
    <source>
        <dbReference type="EMBL" id="QZA51940.1"/>
    </source>
</evidence>
<dbReference type="AlphaFoldDB" id="A0A8G1D0N5"/>
<dbReference type="CDD" id="cd04658">
    <property type="entry name" value="Piwi_piwi-like_Euk"/>
    <property type="match status" value="1"/>
</dbReference>
<feature type="domain" description="Piwi" evidence="3">
    <location>
        <begin position="432"/>
        <end position="724"/>
    </location>
</feature>
<sequence>MAIYVYSILISPEIPNDARELRQLLLKNATQAIRDSGLKGFKFSGQNLWSYQLKKEPISVQTKDDNNKKYTIVLSMVKEVNHQNASFNDVKDTNPLQQSVNVGIKDVLKNLELNPIDKSGKYFCKSHLTKNHLPNEGLFVLQGYKSTLKIYQGQPFLQIDFASRVLRDETALQFVLKFGSSKNKEAMIGLQGMSVLASYGSCRLYRVDGIAFNLNPASKFTLENGKETNYIDYYKSRYNVTIKDAKQPLIISRDKRNPKKIFYIIPELVRMTGITDSQKKNFKTMQAISQFTKLDPQNRYKVIQNLVDNLKKPLHEHNMKLQEQQMINGFKLVTPNLIGGNNKIMNANQSSVFMVRDNIFTPPGYGIKDWIMIYQKWSKDDDNLADDLSKDLIAQGAKLGIRIEEPYFLVMKDNDPRNWIDMLEQEIKPQPQLIVSISNDKNLYVAIKKFCLQKHGIIHQNVSLKYGNQKNKGAISSKICQQIAVKKGLQLWQVQKVQGIEDKIMIIGIDIYHKLLENKKSCLGFVAHFGSNYQENFSKVLLLEKGQELCLEIGAAFDAALQVYFKKNKFMPEAIVVYRDGVGESGVRVLLESEIAQFKRIITTYGENYKPQFAAIMINKKVNDRFFSQENKSIQNAREGTIIADKVVSGNFDFFLMSQYVTSGTGTPTHYTVLDNNTTWSENQFWQLTYNLCYNYQNWTGAVRVPSCVQYARKLAYLVGDTFQGDINKDLQGKLCFL</sequence>
<dbReference type="PROSITE" id="PS50821">
    <property type="entry name" value="PAZ"/>
    <property type="match status" value="1"/>
</dbReference>
<protein>
    <submittedName>
        <fullName evidence="4">Piwi c1</fullName>
    </submittedName>
</protein>
<organism evidence="4">
    <name type="scientific">Paramecium bursaria</name>
    <dbReference type="NCBI Taxonomy" id="74790"/>
    <lineage>
        <taxon>Eukaryota</taxon>
        <taxon>Sar</taxon>
        <taxon>Alveolata</taxon>
        <taxon>Ciliophora</taxon>
        <taxon>Intramacronucleata</taxon>
        <taxon>Oligohymenophorea</taxon>
        <taxon>Peniculida</taxon>
        <taxon>Parameciidae</taxon>
        <taxon>Paramecium</taxon>
    </lineage>
</organism>
<dbReference type="InterPro" id="IPR036085">
    <property type="entry name" value="PAZ_dom_sf"/>
</dbReference>
<evidence type="ECO:0000259" key="2">
    <source>
        <dbReference type="PROSITE" id="PS50821"/>
    </source>
</evidence>
<dbReference type="GO" id="GO:0003723">
    <property type="term" value="F:RNA binding"/>
    <property type="evidence" value="ECO:0007669"/>
    <property type="project" value="InterPro"/>
</dbReference>
<dbReference type="PANTHER" id="PTHR22891">
    <property type="entry name" value="EUKARYOTIC TRANSLATION INITIATION FACTOR 2C"/>
    <property type="match status" value="1"/>
</dbReference>
<accession>A0A8G1D0N5</accession>
<feature type="domain" description="PAZ" evidence="2">
    <location>
        <begin position="170"/>
        <end position="273"/>
    </location>
</feature>